<reference evidence="2 3" key="1">
    <citation type="submission" date="2023-08" db="EMBL/GenBank/DDBJ databases">
        <title>Whole genome sequencing of Staphylococcus coagulans NN-2474.</title>
        <authorList>
            <person name="Kropotov V.S."/>
            <person name="Boriskina E.V."/>
            <person name="Gordinskaya N.A."/>
            <person name="Shkurkina I.S."/>
            <person name="Kryazhev D.V."/>
            <person name="Alekseeva A.E."/>
            <person name="Makhova M.A."/>
        </authorList>
    </citation>
    <scope>NUCLEOTIDE SEQUENCE [LARGE SCALE GENOMIC DNA]</scope>
    <source>
        <strain evidence="2 3">NN-2474</strain>
    </source>
</reference>
<proteinExistence type="predicted"/>
<keyword evidence="3" id="KW-1185">Reference proteome</keyword>
<feature type="transmembrane region" description="Helical" evidence="1">
    <location>
        <begin position="140"/>
        <end position="162"/>
    </location>
</feature>
<dbReference type="Proteomes" id="UP001255050">
    <property type="component" value="Unassembled WGS sequence"/>
</dbReference>
<organism evidence="2 3">
    <name type="scientific">Staphylococcus coagulans</name>
    <dbReference type="NCBI Taxonomy" id="74706"/>
    <lineage>
        <taxon>Bacteria</taxon>
        <taxon>Bacillati</taxon>
        <taxon>Bacillota</taxon>
        <taxon>Bacilli</taxon>
        <taxon>Bacillales</taxon>
        <taxon>Staphylococcaceae</taxon>
        <taxon>Staphylococcus</taxon>
    </lineage>
</organism>
<protein>
    <submittedName>
        <fullName evidence="2">Uncharacterized protein</fullName>
    </submittedName>
</protein>
<feature type="non-terminal residue" evidence="2">
    <location>
        <position position="1"/>
    </location>
</feature>
<comment type="caution">
    <text evidence="2">The sequence shown here is derived from an EMBL/GenBank/DDBJ whole genome shotgun (WGS) entry which is preliminary data.</text>
</comment>
<dbReference type="EMBL" id="JAVJGV010000267">
    <property type="protein sequence ID" value="MDR5604247.1"/>
    <property type="molecule type" value="Genomic_DNA"/>
</dbReference>
<keyword evidence="1" id="KW-1133">Transmembrane helix</keyword>
<feature type="transmembrane region" description="Helical" evidence="1">
    <location>
        <begin position="168"/>
        <end position="192"/>
    </location>
</feature>
<dbReference type="NCBIfam" id="NF047417">
    <property type="entry name" value="teichoic_AuxA"/>
    <property type="match status" value="1"/>
</dbReference>
<keyword evidence="1" id="KW-0812">Transmembrane</keyword>
<name>A0ABU1F2K9_9STAP</name>
<sequence length="203" mass="24232">QFTNTSKNHFKDFQDRTAEFTHGISRRTRRSIDLEKLRQKRETLGKKWFSWAKLEEDDIPTFLKIRPKWLNRNYVMIACGVILLFFILLEFNNRNALFMSGDWQLSQTQYVYEWVSLLLLLIVAIVFIFTTVVRMLRGKYYYLQLFMISILFFKLLTEYIVILFHGLLLSIFITPILVLMLVPAIVAFVLQLRQPVDTQVKKH</sequence>
<feature type="transmembrane region" description="Helical" evidence="1">
    <location>
        <begin position="74"/>
        <end position="91"/>
    </location>
</feature>
<dbReference type="RefSeq" id="WP_374048406.1">
    <property type="nucleotide sequence ID" value="NZ_JAVJGV010000267.1"/>
</dbReference>
<feature type="transmembrane region" description="Helical" evidence="1">
    <location>
        <begin position="111"/>
        <end position="133"/>
    </location>
</feature>
<gene>
    <name evidence="2" type="ORF">RCO12_12685</name>
</gene>
<keyword evidence="1" id="KW-0472">Membrane</keyword>
<evidence type="ECO:0000256" key="1">
    <source>
        <dbReference type="SAM" id="Phobius"/>
    </source>
</evidence>
<accession>A0ABU1F2K9</accession>
<evidence type="ECO:0000313" key="2">
    <source>
        <dbReference type="EMBL" id="MDR5604247.1"/>
    </source>
</evidence>
<evidence type="ECO:0000313" key="3">
    <source>
        <dbReference type="Proteomes" id="UP001255050"/>
    </source>
</evidence>